<feature type="domain" description="T2SS protein K second SAM-like" evidence="12">
    <location>
        <begin position="228"/>
        <end position="282"/>
    </location>
</feature>
<evidence type="ECO:0000259" key="13">
    <source>
        <dbReference type="Pfam" id="PF21687"/>
    </source>
</evidence>
<evidence type="ECO:0000256" key="9">
    <source>
        <dbReference type="ARBA" id="ARBA00023136"/>
    </source>
</evidence>
<evidence type="ECO:0000256" key="11">
    <source>
        <dbReference type="SAM" id="MobiDB-lite"/>
    </source>
</evidence>
<keyword evidence="7" id="KW-0653">Protein transport</keyword>
<evidence type="ECO:0000256" key="10">
    <source>
        <dbReference type="PIRNR" id="PIRNR002786"/>
    </source>
</evidence>
<dbReference type="InterPro" id="IPR038072">
    <property type="entry name" value="GspK_central_sf"/>
</dbReference>
<accession>A0ABY9GL02</accession>
<proteinExistence type="inferred from homology"/>
<dbReference type="Pfam" id="PF03934">
    <property type="entry name" value="T2SSK"/>
    <property type="match status" value="1"/>
</dbReference>
<reference evidence="14 15" key="1">
    <citation type="submission" date="2023-02" db="EMBL/GenBank/DDBJ databases">
        <title>Evolution of Hrp T3SS in non-pathogenic Pseudomonas fluorescens.</title>
        <authorList>
            <person name="Liao K."/>
            <person name="Wei H."/>
            <person name="Gu Y."/>
        </authorList>
    </citation>
    <scope>NUCLEOTIDE SEQUENCE [LARGE SCALE GENOMIC DNA]</scope>
    <source>
        <strain evidence="14 15">FP607</strain>
    </source>
</reference>
<keyword evidence="15" id="KW-1185">Reference proteome</keyword>
<evidence type="ECO:0000256" key="8">
    <source>
        <dbReference type="ARBA" id="ARBA00022989"/>
    </source>
</evidence>
<gene>
    <name evidence="14" type="primary">gspK</name>
    <name evidence="14" type="ORF">PSH88_16185</name>
</gene>
<keyword evidence="5 10" id="KW-0997">Cell inner membrane</keyword>
<evidence type="ECO:0000313" key="14">
    <source>
        <dbReference type="EMBL" id="WLI15895.1"/>
    </source>
</evidence>
<keyword evidence="6" id="KW-0812">Transmembrane</keyword>
<dbReference type="InterPro" id="IPR045584">
    <property type="entry name" value="Pilin-like"/>
</dbReference>
<evidence type="ECO:0000256" key="2">
    <source>
        <dbReference type="ARBA" id="ARBA00007246"/>
    </source>
</evidence>
<dbReference type="SUPFAM" id="SSF158544">
    <property type="entry name" value="GspK insert domain-like"/>
    <property type="match status" value="1"/>
</dbReference>
<evidence type="ECO:0000256" key="3">
    <source>
        <dbReference type="ARBA" id="ARBA00022448"/>
    </source>
</evidence>
<sequence>MKAYSLAVAKQRGMAIISALLIAAVVAVIAGGMLTRQTVFTRSLEAEQLRVQGAWVLHGGIEISRQLLWEARRRDPLTRLDQPWAQPLVMARYDGRDLPFEGRLEDEQGKFNLRNLVANERIDEQQLVNFQRLCQLIGVNGTLSQRISQRVIASYPRLLNPELADKAPPKSGFDSGRDTSPNAVRKPQLPTHPMLRSLDDLRSVEGINDALLAKITPYLTVLPANTWLNGNTASAPVLAAYVPGLSIERAQALINERDGGQWFINRGDFVNRLRMPNLELATVKVGITSDWFRLRGKARSDQRRVRLDALLHRSEDRLPEVIWSRVGV</sequence>
<comment type="subcellular location">
    <subcellularLocation>
        <location evidence="1 10">Cell inner membrane</location>
    </subcellularLocation>
</comment>
<dbReference type="Gene3D" id="1.10.40.60">
    <property type="entry name" value="EpsJ-like"/>
    <property type="match status" value="2"/>
</dbReference>
<dbReference type="RefSeq" id="WP_305421509.1">
    <property type="nucleotide sequence ID" value="NZ_CP117430.1"/>
</dbReference>
<feature type="domain" description="T2SS protein K first SAM-like" evidence="13">
    <location>
        <begin position="109"/>
        <end position="224"/>
    </location>
</feature>
<dbReference type="InterPro" id="IPR049031">
    <property type="entry name" value="T2SSK_SAM-like_1st"/>
</dbReference>
<evidence type="ECO:0000256" key="1">
    <source>
        <dbReference type="ARBA" id="ARBA00004533"/>
    </source>
</evidence>
<dbReference type="PANTHER" id="PTHR38831:SF1">
    <property type="entry name" value="TYPE II SECRETION SYSTEM PROTEIN K-RELATED"/>
    <property type="match status" value="1"/>
</dbReference>
<evidence type="ECO:0000259" key="12">
    <source>
        <dbReference type="Pfam" id="PF03934"/>
    </source>
</evidence>
<protein>
    <recommendedName>
        <fullName evidence="10">Type II secretion system protein K</fullName>
    </recommendedName>
</protein>
<dbReference type="InterPro" id="IPR010994">
    <property type="entry name" value="RuvA_2-like"/>
</dbReference>
<evidence type="ECO:0000256" key="6">
    <source>
        <dbReference type="ARBA" id="ARBA00022692"/>
    </source>
</evidence>
<keyword evidence="4 10" id="KW-1003">Cell membrane</keyword>
<dbReference type="Gene3D" id="3.30.1300.30">
    <property type="entry name" value="GSPII I/J protein-like"/>
    <property type="match status" value="1"/>
</dbReference>
<dbReference type="SUPFAM" id="SSF54523">
    <property type="entry name" value="Pili subunits"/>
    <property type="match status" value="1"/>
</dbReference>
<keyword evidence="3 10" id="KW-0813">Transport</keyword>
<dbReference type="NCBIfam" id="NF037980">
    <property type="entry name" value="T2SS_GspK"/>
    <property type="match status" value="1"/>
</dbReference>
<evidence type="ECO:0000256" key="4">
    <source>
        <dbReference type="ARBA" id="ARBA00022475"/>
    </source>
</evidence>
<dbReference type="InterPro" id="IPR005628">
    <property type="entry name" value="GspK"/>
</dbReference>
<dbReference type="PANTHER" id="PTHR38831">
    <property type="entry name" value="TYPE II SECRETION SYSTEM PROTEIN K"/>
    <property type="match status" value="1"/>
</dbReference>
<evidence type="ECO:0000256" key="5">
    <source>
        <dbReference type="ARBA" id="ARBA00022519"/>
    </source>
</evidence>
<evidence type="ECO:0000256" key="7">
    <source>
        <dbReference type="ARBA" id="ARBA00022927"/>
    </source>
</evidence>
<organism evidence="14 15">
    <name type="scientific">Pseudomonas wuhanensis</name>
    <dbReference type="NCBI Taxonomy" id="2954098"/>
    <lineage>
        <taxon>Bacteria</taxon>
        <taxon>Pseudomonadati</taxon>
        <taxon>Pseudomonadota</taxon>
        <taxon>Gammaproteobacteria</taxon>
        <taxon>Pseudomonadales</taxon>
        <taxon>Pseudomonadaceae</taxon>
        <taxon>Pseudomonas</taxon>
    </lineage>
</organism>
<comment type="similarity">
    <text evidence="2 10">Belongs to the GSP K family.</text>
</comment>
<dbReference type="Pfam" id="PF21687">
    <property type="entry name" value="T2SSK_1st"/>
    <property type="match status" value="1"/>
</dbReference>
<dbReference type="InterPro" id="IPR049179">
    <property type="entry name" value="T2SSK_SAM-like_2nd"/>
</dbReference>
<dbReference type="SUPFAM" id="SSF47781">
    <property type="entry name" value="RuvA domain 2-like"/>
    <property type="match status" value="1"/>
</dbReference>
<evidence type="ECO:0000313" key="15">
    <source>
        <dbReference type="Proteomes" id="UP001230768"/>
    </source>
</evidence>
<name>A0ABY9GL02_9PSED</name>
<dbReference type="EMBL" id="CP117430">
    <property type="protein sequence ID" value="WLI15895.1"/>
    <property type="molecule type" value="Genomic_DNA"/>
</dbReference>
<keyword evidence="9 10" id="KW-0472">Membrane</keyword>
<dbReference type="Proteomes" id="UP001230768">
    <property type="component" value="Chromosome"/>
</dbReference>
<keyword evidence="8" id="KW-1133">Transmembrane helix</keyword>
<dbReference type="PIRSF" id="PIRSF002786">
    <property type="entry name" value="XcpX"/>
    <property type="match status" value="1"/>
</dbReference>
<feature type="region of interest" description="Disordered" evidence="11">
    <location>
        <begin position="163"/>
        <end position="191"/>
    </location>
</feature>